<sequence length="107" mass="12816">MQALFYSHQLRSALADLRLLDRKGRKAEAVHRHGLRLDTRDAYGELRIIREGRRERVRACDKGDWDEYRYDWDLAVLRSLPVDDYKSVTRKEREYREAWAEVQVSHG</sequence>
<gene>
    <name evidence="1" type="ORF">GPECTOR_38g285</name>
</gene>
<organism evidence="1 2">
    <name type="scientific">Gonium pectorale</name>
    <name type="common">Green alga</name>
    <dbReference type="NCBI Taxonomy" id="33097"/>
    <lineage>
        <taxon>Eukaryota</taxon>
        <taxon>Viridiplantae</taxon>
        <taxon>Chlorophyta</taxon>
        <taxon>core chlorophytes</taxon>
        <taxon>Chlorophyceae</taxon>
        <taxon>CS clade</taxon>
        <taxon>Chlamydomonadales</taxon>
        <taxon>Volvocaceae</taxon>
        <taxon>Gonium</taxon>
    </lineage>
</organism>
<reference evidence="2" key="1">
    <citation type="journal article" date="2016" name="Nat. Commun.">
        <title>The Gonium pectorale genome demonstrates co-option of cell cycle regulation during the evolution of multicellularity.</title>
        <authorList>
            <person name="Hanschen E.R."/>
            <person name="Marriage T.N."/>
            <person name="Ferris P.J."/>
            <person name="Hamaji T."/>
            <person name="Toyoda A."/>
            <person name="Fujiyama A."/>
            <person name="Neme R."/>
            <person name="Noguchi H."/>
            <person name="Minakuchi Y."/>
            <person name="Suzuki M."/>
            <person name="Kawai-Toyooka H."/>
            <person name="Smith D.R."/>
            <person name="Sparks H."/>
            <person name="Anderson J."/>
            <person name="Bakaric R."/>
            <person name="Luria V."/>
            <person name="Karger A."/>
            <person name="Kirschner M.W."/>
            <person name="Durand P.M."/>
            <person name="Michod R.E."/>
            <person name="Nozaki H."/>
            <person name="Olson B.J."/>
        </authorList>
    </citation>
    <scope>NUCLEOTIDE SEQUENCE [LARGE SCALE GENOMIC DNA]</scope>
    <source>
        <strain evidence="2">NIES-2863</strain>
    </source>
</reference>
<accession>A0A150GB53</accession>
<proteinExistence type="predicted"/>
<keyword evidence="2" id="KW-1185">Reference proteome</keyword>
<dbReference type="OrthoDB" id="542750at2759"/>
<comment type="caution">
    <text evidence="1">The sequence shown here is derived from an EMBL/GenBank/DDBJ whole genome shotgun (WGS) entry which is preliminary data.</text>
</comment>
<dbReference type="AlphaFoldDB" id="A0A150GB53"/>
<dbReference type="Proteomes" id="UP000075714">
    <property type="component" value="Unassembled WGS sequence"/>
</dbReference>
<name>A0A150GB53_GONPE</name>
<evidence type="ECO:0000313" key="2">
    <source>
        <dbReference type="Proteomes" id="UP000075714"/>
    </source>
</evidence>
<evidence type="ECO:0000313" key="1">
    <source>
        <dbReference type="EMBL" id="KXZ47048.1"/>
    </source>
</evidence>
<protein>
    <submittedName>
        <fullName evidence="1">Uncharacterized protein</fullName>
    </submittedName>
</protein>
<dbReference type="EMBL" id="LSYV01000039">
    <property type="protein sequence ID" value="KXZ47048.1"/>
    <property type="molecule type" value="Genomic_DNA"/>
</dbReference>